<dbReference type="AlphaFoldDB" id="A0AAV5EK42"/>
<evidence type="ECO:0000313" key="3">
    <source>
        <dbReference type="Proteomes" id="UP001054889"/>
    </source>
</evidence>
<proteinExistence type="predicted"/>
<protein>
    <submittedName>
        <fullName evidence="2">Uncharacterized protein</fullName>
    </submittedName>
</protein>
<dbReference type="PANTHER" id="PTHR33318">
    <property type="entry name" value="ASPARTYL/GLUTAMYL-TRNA(ASN/GLN) AMIDOTRANSFERASE SUBUNIT"/>
    <property type="match status" value="1"/>
</dbReference>
<feature type="compositionally biased region" description="Polar residues" evidence="1">
    <location>
        <begin position="180"/>
        <end position="212"/>
    </location>
</feature>
<feature type="region of interest" description="Disordered" evidence="1">
    <location>
        <begin position="314"/>
        <end position="363"/>
    </location>
</feature>
<feature type="region of interest" description="Disordered" evidence="1">
    <location>
        <begin position="70"/>
        <end position="93"/>
    </location>
</feature>
<dbReference type="GO" id="GO:0007142">
    <property type="term" value="P:male meiosis II"/>
    <property type="evidence" value="ECO:0007669"/>
    <property type="project" value="InterPro"/>
</dbReference>
<dbReference type="Proteomes" id="UP001054889">
    <property type="component" value="Unassembled WGS sequence"/>
</dbReference>
<reference evidence="2" key="2">
    <citation type="submission" date="2021-12" db="EMBL/GenBank/DDBJ databases">
        <title>Resequencing data analysis of finger millet.</title>
        <authorList>
            <person name="Hatakeyama M."/>
            <person name="Aluri S."/>
            <person name="Balachadran M.T."/>
            <person name="Sivarajan S.R."/>
            <person name="Poveda L."/>
            <person name="Shimizu-Inatsugi R."/>
            <person name="Schlapbach R."/>
            <person name="Sreeman S.M."/>
            <person name="Shimizu K.K."/>
        </authorList>
    </citation>
    <scope>NUCLEOTIDE SEQUENCE</scope>
</reference>
<accession>A0AAV5EK42</accession>
<gene>
    <name evidence="2" type="primary">gb10754</name>
    <name evidence="2" type="ORF">PR202_gb10754</name>
</gene>
<dbReference type="EMBL" id="BQKI01000076">
    <property type="protein sequence ID" value="GJN23133.1"/>
    <property type="molecule type" value="Genomic_DNA"/>
</dbReference>
<evidence type="ECO:0000313" key="2">
    <source>
        <dbReference type="EMBL" id="GJN23133.1"/>
    </source>
</evidence>
<feature type="compositionally biased region" description="Basic and acidic residues" evidence="1">
    <location>
        <begin position="82"/>
        <end position="93"/>
    </location>
</feature>
<dbReference type="InterPro" id="IPR039300">
    <property type="entry name" value="JASON"/>
</dbReference>
<organism evidence="2 3">
    <name type="scientific">Eleusine coracana subsp. coracana</name>
    <dbReference type="NCBI Taxonomy" id="191504"/>
    <lineage>
        <taxon>Eukaryota</taxon>
        <taxon>Viridiplantae</taxon>
        <taxon>Streptophyta</taxon>
        <taxon>Embryophyta</taxon>
        <taxon>Tracheophyta</taxon>
        <taxon>Spermatophyta</taxon>
        <taxon>Magnoliopsida</taxon>
        <taxon>Liliopsida</taxon>
        <taxon>Poales</taxon>
        <taxon>Poaceae</taxon>
        <taxon>PACMAD clade</taxon>
        <taxon>Chloridoideae</taxon>
        <taxon>Cynodonteae</taxon>
        <taxon>Eleusininae</taxon>
        <taxon>Eleusine</taxon>
    </lineage>
</organism>
<sequence>MMRCLLGCFRVTGADDGGAGREVKGGGGGDGQVVAPSLAQMTSHEVGGGKRARPPSRNALSAVFLREDEGSRLELTPSSWTDQREDMKKEQDLKHEDDLLDSSAGFRGKRMVPAGSWLGQDGSETIMQESCVSSLDTTNEPQRVLEDMDSVHQTECGPSMFDNVHLMESLNVEDCETPSRYHQSSTVPDAMSSSKVNEEMQTPATSNTTDWEGLTKESNTEASIQYHVLDPAEDYEKCTVSRPSEDFTPLDKPSGDPNCNENDNFAPIEITVSEECSLFQSSEDSVSSFDKINDSMSTTSLEKSLATEVITHSTRKKVLKNSDSEKEFPSLSQWLKPPNPKKPFRDESLTGDRSAKSSDEDRPIIGMVAAHWKDEEPEKFTPKWWDGNGIPNSTNKYKEDQKVSWHAMSFEERLEKALSEEKLLSERHG</sequence>
<comment type="caution">
    <text evidence="2">The sequence shown here is derived from an EMBL/GenBank/DDBJ whole genome shotgun (WGS) entry which is preliminary data.</text>
</comment>
<name>A0AAV5EK42_ELECO</name>
<reference evidence="2" key="1">
    <citation type="journal article" date="2018" name="DNA Res.">
        <title>Multiple hybrid de novo genome assembly of finger millet, an orphan allotetraploid crop.</title>
        <authorList>
            <person name="Hatakeyama M."/>
            <person name="Aluri S."/>
            <person name="Balachadran M.T."/>
            <person name="Sivarajan S.R."/>
            <person name="Patrignani A."/>
            <person name="Gruter S."/>
            <person name="Poveda L."/>
            <person name="Shimizu-Inatsugi R."/>
            <person name="Baeten J."/>
            <person name="Francoijs K.J."/>
            <person name="Nataraja K.N."/>
            <person name="Reddy Y.A.N."/>
            <person name="Phadnis S."/>
            <person name="Ravikumar R.L."/>
            <person name="Schlapbach R."/>
            <person name="Sreeman S.M."/>
            <person name="Shimizu K.K."/>
        </authorList>
    </citation>
    <scope>NUCLEOTIDE SEQUENCE</scope>
</reference>
<evidence type="ECO:0000256" key="1">
    <source>
        <dbReference type="SAM" id="MobiDB-lite"/>
    </source>
</evidence>
<keyword evidence="3" id="KW-1185">Reference proteome</keyword>
<feature type="region of interest" description="Disordered" evidence="1">
    <location>
        <begin position="179"/>
        <end position="212"/>
    </location>
</feature>
<dbReference type="PANTHER" id="PTHR33318:SF32">
    <property type="entry name" value="OS03G0777100 PROTEIN"/>
    <property type="match status" value="1"/>
</dbReference>
<feature type="compositionally biased region" description="Basic and acidic residues" evidence="1">
    <location>
        <begin position="343"/>
        <end position="363"/>
    </location>
</feature>